<evidence type="ECO:0000313" key="4">
    <source>
        <dbReference type="EMBL" id="OTO10509.1"/>
    </source>
</evidence>
<dbReference type="OrthoDB" id="2155814at2"/>
<evidence type="ECO:0000313" key="5">
    <source>
        <dbReference type="Proteomes" id="UP000195139"/>
    </source>
</evidence>
<organism evidence="4">
    <name type="scientific">Candidatus Enterococcus mansonii</name>
    <dbReference type="NCBI Taxonomy" id="1834181"/>
    <lineage>
        <taxon>Bacteria</taxon>
        <taxon>Bacillati</taxon>
        <taxon>Bacillota</taxon>
        <taxon>Bacilli</taxon>
        <taxon>Lactobacillales</taxon>
        <taxon>Enterococcaceae</taxon>
        <taxon>Enterococcus</taxon>
    </lineage>
</organism>
<dbReference type="STRING" id="1834181.A5880_001193"/>
<gene>
    <name evidence="3" type="ORF">A5880_000099</name>
    <name evidence="4" type="ORF">A5880_001193</name>
</gene>
<dbReference type="AlphaFoldDB" id="A0A242CK24"/>
<dbReference type="InterPro" id="IPR014963">
    <property type="entry name" value="UPF0302_N"/>
</dbReference>
<proteinExistence type="inferred from homology"/>
<protein>
    <recommendedName>
        <fullName evidence="1">UPF0302 protein A5880_000099</fullName>
    </recommendedName>
</protein>
<dbReference type="InterPro" id="IPR038091">
    <property type="entry name" value="UPF0302_N_sf"/>
</dbReference>
<comment type="caution">
    <text evidence="4">The sequence shown here is derived from an EMBL/GenBank/DDBJ whole genome shotgun (WGS) entry which is preliminary data.</text>
</comment>
<reference evidence="3 5" key="2">
    <citation type="submission" date="2018-07" db="EMBL/GenBank/DDBJ databases">
        <title>The Genome Sequence of Enterococcus sp. DIV0659b.</title>
        <authorList>
            <consortium name="The Broad Institute Genomics Platform"/>
            <consortium name="The Broad Institute Genomic Center for Infectious Diseases"/>
            <person name="Earl A."/>
            <person name="Manson A."/>
            <person name="Schwartman J."/>
            <person name="Gilmore M."/>
            <person name="Abouelleil A."/>
            <person name="Cao P."/>
            <person name="Chapman S."/>
            <person name="Cusick C."/>
            <person name="Shea T."/>
            <person name="Young S."/>
            <person name="Neafsey D."/>
            <person name="Nusbaum C."/>
            <person name="Birren B."/>
        </authorList>
    </citation>
    <scope>NUCLEOTIDE SEQUENCE [LARGE SCALE GENOMIC DNA]</scope>
    <source>
        <strain evidence="3 5">4G2_DIV0659</strain>
    </source>
</reference>
<dbReference type="Proteomes" id="UP000195139">
    <property type="component" value="Unassembled WGS sequence"/>
</dbReference>
<dbReference type="EMBL" id="NGLE01000001">
    <property type="protein sequence ID" value="OTO10509.1"/>
    <property type="molecule type" value="Genomic_DNA"/>
</dbReference>
<sequence>MFVNVSEKKEFLIWFVNNVSFSQREVLWILNYLINHEAILNNVHFIERAEKTTRGIKITSSEMDDEPIKLFITNKEFTDTDQIFHEIRMNWKEALYVECIFEDSWQNGQYLSILEDNPYARWNEQVSEDVVENINNFFAHEEKQAKIDFLYRQIDLALEENNHEAFLELSNELNRLKIDSSST</sequence>
<dbReference type="Gene3D" id="3.40.1530.30">
    <property type="entry name" value="Uncharacterised family UPF0302, N-terminal domain"/>
    <property type="match status" value="1"/>
</dbReference>
<dbReference type="InterPro" id="IPR027393">
    <property type="entry name" value="Virus_scaffolding_prot_C"/>
</dbReference>
<dbReference type="Pfam" id="PF08864">
    <property type="entry name" value="UPF0302"/>
    <property type="match status" value="1"/>
</dbReference>
<evidence type="ECO:0000313" key="3">
    <source>
        <dbReference type="EMBL" id="MEI5992577.1"/>
    </source>
</evidence>
<dbReference type="SMART" id="SM00914">
    <property type="entry name" value="IDEAL"/>
    <property type="match status" value="1"/>
</dbReference>
<comment type="similarity">
    <text evidence="1">Belongs to the UPF0302 family.</text>
</comment>
<dbReference type="Pfam" id="PF08858">
    <property type="entry name" value="IDEAL"/>
    <property type="match status" value="1"/>
</dbReference>
<dbReference type="InterPro" id="IPR011188">
    <property type="entry name" value="UPF0302"/>
</dbReference>
<reference evidence="4" key="1">
    <citation type="submission" date="2017-05" db="EMBL/GenBank/DDBJ databases">
        <title>The Genome Sequence of Enterococcus sp. 4G2_DIV0659.</title>
        <authorList>
            <consortium name="The Broad Institute Genomics Platform"/>
            <consortium name="The Broad Institute Genomic Center for Infectious Diseases"/>
            <person name="Earl A."/>
            <person name="Manson A."/>
            <person name="Schwartman J."/>
            <person name="Gilmore M."/>
            <person name="Abouelleil A."/>
            <person name="Cao P."/>
            <person name="Chapman S."/>
            <person name="Cusick C."/>
            <person name="Shea T."/>
            <person name="Young S."/>
            <person name="Neafsey D."/>
            <person name="Nusbaum C."/>
            <person name="Birren B."/>
        </authorList>
    </citation>
    <scope>NUCLEOTIDE SEQUENCE [LARGE SCALE GENOMIC DNA]</scope>
    <source>
        <strain evidence="4">4G2_DIV0659</strain>
    </source>
</reference>
<accession>A0A242CK24</accession>
<evidence type="ECO:0000259" key="2">
    <source>
        <dbReference type="SMART" id="SM00914"/>
    </source>
</evidence>
<dbReference type="EMBL" id="NGLE02000001">
    <property type="protein sequence ID" value="MEI5992577.1"/>
    <property type="molecule type" value="Genomic_DNA"/>
</dbReference>
<name>A0A242CK24_9ENTE</name>
<dbReference type="HAMAP" id="MF_00760">
    <property type="entry name" value="UPF0302"/>
    <property type="match status" value="1"/>
</dbReference>
<dbReference type="RefSeq" id="WP_086330126.1">
    <property type="nucleotide sequence ID" value="NZ_NGLE02000001.1"/>
</dbReference>
<dbReference type="InterPro" id="IPR014957">
    <property type="entry name" value="IDEAL_dom"/>
</dbReference>
<dbReference type="Gene3D" id="4.10.810.10">
    <property type="entry name" value="Virus Scaffolding Protein, Chain A"/>
    <property type="match status" value="1"/>
</dbReference>
<evidence type="ECO:0000256" key="1">
    <source>
        <dbReference type="HAMAP-Rule" id="MF_00760"/>
    </source>
</evidence>
<dbReference type="PIRSF" id="PIRSF007165">
    <property type="entry name" value="UCP007165"/>
    <property type="match status" value="1"/>
</dbReference>
<feature type="domain" description="IDEAL" evidence="2">
    <location>
        <begin position="137"/>
        <end position="173"/>
    </location>
</feature>
<keyword evidence="5" id="KW-1185">Reference proteome</keyword>
<dbReference type="NCBIfam" id="NF002965">
    <property type="entry name" value="PRK03636.1"/>
    <property type="match status" value="1"/>
</dbReference>